<dbReference type="EMBL" id="MFSP01000029">
    <property type="protein sequence ID" value="OGI69124.1"/>
    <property type="molecule type" value="Genomic_DNA"/>
</dbReference>
<proteinExistence type="predicted"/>
<evidence type="ECO:0000313" key="3">
    <source>
        <dbReference type="EMBL" id="OGI69124.1"/>
    </source>
</evidence>
<protein>
    <recommendedName>
        <fullName evidence="2">Thioesterase domain-containing protein</fullName>
    </recommendedName>
</protein>
<dbReference type="CDD" id="cd03443">
    <property type="entry name" value="PaaI_thioesterase"/>
    <property type="match status" value="1"/>
</dbReference>
<evidence type="ECO:0000313" key="4">
    <source>
        <dbReference type="Proteomes" id="UP000179076"/>
    </source>
</evidence>
<feature type="domain" description="Thioesterase" evidence="2">
    <location>
        <begin position="60"/>
        <end position="127"/>
    </location>
</feature>
<gene>
    <name evidence="3" type="ORF">A2W18_06195</name>
</gene>
<dbReference type="Gene3D" id="3.10.129.10">
    <property type="entry name" value="Hotdog Thioesterase"/>
    <property type="match status" value="1"/>
</dbReference>
<evidence type="ECO:0000256" key="1">
    <source>
        <dbReference type="ARBA" id="ARBA00022801"/>
    </source>
</evidence>
<dbReference type="GO" id="GO:0016289">
    <property type="term" value="F:acyl-CoA hydrolase activity"/>
    <property type="evidence" value="ECO:0007669"/>
    <property type="project" value="UniProtKB-ARBA"/>
</dbReference>
<dbReference type="Pfam" id="PF03061">
    <property type="entry name" value="4HBT"/>
    <property type="match status" value="1"/>
</dbReference>
<dbReference type="InterPro" id="IPR006683">
    <property type="entry name" value="Thioestr_dom"/>
</dbReference>
<sequence length="152" mass="15844">MSRTETQLLNPNFASDVAQTIAALPIAKLIGIEVIRLAPGEADLELAFREDLCFRGAFLGGIIGALADFAGGYAAATLLAPGAVNMTADYTVKLLAPARGEKLIARGRVLQAGKTISVAKTDVFAIRGESPSLCATALVTMRNVSNDPSRQA</sequence>
<dbReference type="AlphaFoldDB" id="A0A1F6VHM8"/>
<organism evidence="3 4">
    <name type="scientific">Candidatus Muproteobacteria bacterium RBG_16_60_9</name>
    <dbReference type="NCBI Taxonomy" id="1817755"/>
    <lineage>
        <taxon>Bacteria</taxon>
        <taxon>Pseudomonadati</taxon>
        <taxon>Pseudomonadota</taxon>
        <taxon>Candidatus Muproteobacteria</taxon>
    </lineage>
</organism>
<dbReference type="InterPro" id="IPR003736">
    <property type="entry name" value="PAAI_dom"/>
</dbReference>
<dbReference type="InterPro" id="IPR029069">
    <property type="entry name" value="HotDog_dom_sf"/>
</dbReference>
<dbReference type="SUPFAM" id="SSF54637">
    <property type="entry name" value="Thioesterase/thiol ester dehydrase-isomerase"/>
    <property type="match status" value="1"/>
</dbReference>
<dbReference type="NCBIfam" id="TIGR00369">
    <property type="entry name" value="unchar_dom_1"/>
    <property type="match status" value="1"/>
</dbReference>
<accession>A0A1F6VHM8</accession>
<reference evidence="3 4" key="1">
    <citation type="journal article" date="2016" name="Nat. Commun.">
        <title>Thousands of microbial genomes shed light on interconnected biogeochemical processes in an aquifer system.</title>
        <authorList>
            <person name="Anantharaman K."/>
            <person name="Brown C.T."/>
            <person name="Hug L.A."/>
            <person name="Sharon I."/>
            <person name="Castelle C.J."/>
            <person name="Probst A.J."/>
            <person name="Thomas B.C."/>
            <person name="Singh A."/>
            <person name="Wilkins M.J."/>
            <person name="Karaoz U."/>
            <person name="Brodie E.L."/>
            <person name="Williams K.H."/>
            <person name="Hubbard S.S."/>
            <person name="Banfield J.F."/>
        </authorList>
    </citation>
    <scope>NUCLEOTIDE SEQUENCE [LARGE SCALE GENOMIC DNA]</scope>
</reference>
<keyword evidence="1" id="KW-0378">Hydrolase</keyword>
<dbReference type="Proteomes" id="UP000179076">
    <property type="component" value="Unassembled WGS sequence"/>
</dbReference>
<name>A0A1F6VHM8_9PROT</name>
<evidence type="ECO:0000259" key="2">
    <source>
        <dbReference type="Pfam" id="PF03061"/>
    </source>
</evidence>
<comment type="caution">
    <text evidence="3">The sequence shown here is derived from an EMBL/GenBank/DDBJ whole genome shotgun (WGS) entry which is preliminary data.</text>
</comment>